<sequence length="374" mass="42441">MVTYLANTDRRRTLPSPANLSKMPKKGKQQAPQQESSPSLQEEETGDVPPEVPDDTDVPDVEVVKVQPVAGLSRKRTRPSKKDVQDYPFNDDQLREIANYVQLHPELYDKRNEKWLNPAWKESLWKDLAQTFSDCSHQQVKKVVDKKRTDFGKIEKRESKSGSAARPRTQREQKIVEVWGFLAGHIAHESTHPSDDFGRQGDDQDSSSHESVLSAHSIARRKRKKERQEEELSSPRSTKSTQESSAIQELLQSAQLLATRKPPVEGPDADIRQFVEFMYTRLKKVSPMHHGVLFSKIAYMISLMEEPVMARSAIKDPRRWESTLGCSPSPVKTLQHTSTTTKLQGQKTKSPAKKAIMSPMIETPKGYEAEDSDE</sequence>
<feature type="compositionally biased region" description="Low complexity" evidence="1">
    <location>
        <begin position="29"/>
        <end position="40"/>
    </location>
</feature>
<dbReference type="Pfam" id="PF10545">
    <property type="entry name" value="MADF_DNA_bdg"/>
    <property type="match status" value="1"/>
</dbReference>
<dbReference type="EMBL" id="GDRN01088772">
    <property type="protein sequence ID" value="JAI60779.1"/>
    <property type="molecule type" value="Transcribed_RNA"/>
</dbReference>
<feature type="compositionally biased region" description="Basic and acidic residues" evidence="1">
    <location>
        <begin position="189"/>
        <end position="208"/>
    </location>
</feature>
<dbReference type="InterPro" id="IPR006578">
    <property type="entry name" value="MADF-dom"/>
</dbReference>
<dbReference type="PROSITE" id="PS51029">
    <property type="entry name" value="MADF"/>
    <property type="match status" value="1"/>
</dbReference>
<dbReference type="AlphaFoldDB" id="A0A0P4W4F4"/>
<evidence type="ECO:0000256" key="1">
    <source>
        <dbReference type="SAM" id="MobiDB-lite"/>
    </source>
</evidence>
<reference evidence="3" key="1">
    <citation type="submission" date="2015-09" db="EMBL/GenBank/DDBJ databases">
        <title>Scylla olivacea transcriptome.</title>
        <authorList>
            <person name="Ikhwanuddin M."/>
        </authorList>
    </citation>
    <scope>NUCLEOTIDE SEQUENCE</scope>
</reference>
<feature type="region of interest" description="Disordered" evidence="1">
    <location>
        <begin position="1"/>
        <end position="89"/>
    </location>
</feature>
<feature type="region of interest" description="Disordered" evidence="1">
    <location>
        <begin position="189"/>
        <end position="246"/>
    </location>
</feature>
<evidence type="ECO:0000313" key="3">
    <source>
        <dbReference type="EMBL" id="JAI60779.1"/>
    </source>
</evidence>
<feature type="region of interest" description="Disordered" evidence="1">
    <location>
        <begin position="326"/>
        <end position="374"/>
    </location>
</feature>
<evidence type="ECO:0000259" key="2">
    <source>
        <dbReference type="PROSITE" id="PS51029"/>
    </source>
</evidence>
<name>A0A0P4W4F4_SCYOL</name>
<protein>
    <recommendedName>
        <fullName evidence="2">MADF domain-containing protein</fullName>
    </recommendedName>
</protein>
<feature type="compositionally biased region" description="Polar residues" evidence="1">
    <location>
        <begin position="234"/>
        <end position="246"/>
    </location>
</feature>
<organism evidence="3">
    <name type="scientific">Scylla olivacea</name>
    <name type="common">Orange mud crab</name>
    <name type="synonym">Cancer olivacea</name>
    <dbReference type="NCBI Taxonomy" id="85551"/>
    <lineage>
        <taxon>Eukaryota</taxon>
        <taxon>Metazoa</taxon>
        <taxon>Ecdysozoa</taxon>
        <taxon>Arthropoda</taxon>
        <taxon>Crustacea</taxon>
        <taxon>Multicrustacea</taxon>
        <taxon>Malacostraca</taxon>
        <taxon>Eumalacostraca</taxon>
        <taxon>Eucarida</taxon>
        <taxon>Decapoda</taxon>
        <taxon>Pleocyemata</taxon>
        <taxon>Brachyura</taxon>
        <taxon>Eubrachyura</taxon>
        <taxon>Portunoidea</taxon>
        <taxon>Portunidae</taxon>
        <taxon>Portuninae</taxon>
        <taxon>Scylla</taxon>
    </lineage>
</organism>
<feature type="domain" description="MADF" evidence="2">
    <location>
        <begin position="96"/>
        <end position="187"/>
    </location>
</feature>
<feature type="compositionally biased region" description="Polar residues" evidence="1">
    <location>
        <begin position="326"/>
        <end position="349"/>
    </location>
</feature>
<accession>A0A0P4W4F4</accession>
<feature type="compositionally biased region" description="Acidic residues" evidence="1">
    <location>
        <begin position="41"/>
        <end position="60"/>
    </location>
</feature>
<proteinExistence type="predicted"/>